<dbReference type="InterPro" id="IPR000182">
    <property type="entry name" value="GNAT_dom"/>
</dbReference>
<accession>A0A829R8J9</accession>
<sequence>MDKTITYRYATQQDVPLIYRYILELAEYEGLADEVNTSEAVLEDSLFNIQAAKVLFPEINGKPIGFCLFFYNFSTFLGRPGLYIEDLYIEEAYRGSGYGKALLEKMRSIAEAEKLGRVEWWCLDENKASIAFYKSQGAVPMEDWTVFRIANPSDNKKKESITDSF</sequence>
<evidence type="ECO:0000256" key="1">
    <source>
        <dbReference type="ARBA" id="ARBA00008694"/>
    </source>
</evidence>
<evidence type="ECO:0000259" key="4">
    <source>
        <dbReference type="PROSITE" id="PS51186"/>
    </source>
</evidence>
<dbReference type="Gene3D" id="3.40.630.30">
    <property type="match status" value="1"/>
</dbReference>
<dbReference type="PANTHER" id="PTHR10545:SF29">
    <property type="entry name" value="GH14572P-RELATED"/>
    <property type="match status" value="1"/>
</dbReference>
<comment type="caution">
    <text evidence="5">The sequence shown here is derived from an EMBL/GenBank/DDBJ whole genome shotgun (WGS) entry which is preliminary data.</text>
</comment>
<comment type="similarity">
    <text evidence="1">Belongs to the acetyltransferase family.</text>
</comment>
<evidence type="ECO:0000313" key="6">
    <source>
        <dbReference type="Proteomes" id="UP000019251"/>
    </source>
</evidence>
<evidence type="ECO:0000256" key="2">
    <source>
        <dbReference type="ARBA" id="ARBA00022679"/>
    </source>
</evidence>
<dbReference type="Proteomes" id="UP000019251">
    <property type="component" value="Unassembled WGS sequence"/>
</dbReference>
<reference evidence="5 6" key="1">
    <citation type="submission" date="2012-12" db="EMBL/GenBank/DDBJ databases">
        <title>Novel taxa of Listeriaceae from agricultural environments in the United States.</title>
        <authorList>
            <person name="den Bakker H.C."/>
            <person name="Allred A."/>
            <person name="Warchocki S."/>
            <person name="Wright E.M."/>
            <person name="Burrell A."/>
            <person name="Nightingale K.K."/>
            <person name="Kephart D."/>
            <person name="Wiedmann M."/>
        </authorList>
    </citation>
    <scope>NUCLEOTIDE SEQUENCE [LARGE SCALE GENOMIC DNA]</scope>
    <source>
        <strain evidence="5 6">FSL F6-1183</strain>
    </source>
</reference>
<dbReference type="GO" id="GO:0008080">
    <property type="term" value="F:N-acetyltransferase activity"/>
    <property type="evidence" value="ECO:0007669"/>
    <property type="project" value="UniProtKB-ARBA"/>
</dbReference>
<keyword evidence="3" id="KW-0012">Acyltransferase</keyword>
<dbReference type="SUPFAM" id="SSF55729">
    <property type="entry name" value="Acyl-CoA N-acyltransferases (Nat)"/>
    <property type="match status" value="1"/>
</dbReference>
<dbReference type="InterPro" id="IPR016181">
    <property type="entry name" value="Acyl_CoA_acyltransferase"/>
</dbReference>
<organism evidence="5 6">
    <name type="scientific">Listeria grayi FSL F6-1183</name>
    <dbReference type="NCBI Taxonomy" id="1265827"/>
    <lineage>
        <taxon>Bacteria</taxon>
        <taxon>Bacillati</taxon>
        <taxon>Bacillota</taxon>
        <taxon>Bacilli</taxon>
        <taxon>Bacillales</taxon>
        <taxon>Listeriaceae</taxon>
        <taxon>Listeria</taxon>
    </lineage>
</organism>
<name>A0A829R8J9_LISGR</name>
<feature type="domain" description="N-acetyltransferase" evidence="4">
    <location>
        <begin position="5"/>
        <end position="152"/>
    </location>
</feature>
<dbReference type="FunFam" id="3.40.630.30:FF:000064">
    <property type="entry name" value="GNAT family acetyltransferase"/>
    <property type="match status" value="1"/>
</dbReference>
<dbReference type="PANTHER" id="PTHR10545">
    <property type="entry name" value="DIAMINE N-ACETYLTRANSFERASE"/>
    <property type="match status" value="1"/>
</dbReference>
<dbReference type="EMBL" id="AODG01000004">
    <property type="protein sequence ID" value="EUJ29850.1"/>
    <property type="molecule type" value="Genomic_DNA"/>
</dbReference>
<dbReference type="CDD" id="cd04301">
    <property type="entry name" value="NAT_SF"/>
    <property type="match status" value="1"/>
</dbReference>
<dbReference type="InterPro" id="IPR051016">
    <property type="entry name" value="Diverse_Substrate_AcTransf"/>
</dbReference>
<gene>
    <name evidence="5" type="ORF">LMUR_02047</name>
</gene>
<dbReference type="Pfam" id="PF00583">
    <property type="entry name" value="Acetyltransf_1"/>
    <property type="match status" value="1"/>
</dbReference>
<protein>
    <submittedName>
        <fullName evidence="5">N-acetyltransferase GCN5</fullName>
    </submittedName>
</protein>
<evidence type="ECO:0000313" key="5">
    <source>
        <dbReference type="EMBL" id="EUJ29850.1"/>
    </source>
</evidence>
<proteinExistence type="inferred from homology"/>
<evidence type="ECO:0000256" key="3">
    <source>
        <dbReference type="ARBA" id="ARBA00023315"/>
    </source>
</evidence>
<keyword evidence="2 5" id="KW-0808">Transferase</keyword>
<dbReference type="PROSITE" id="PS51186">
    <property type="entry name" value="GNAT"/>
    <property type="match status" value="1"/>
</dbReference>
<dbReference type="AlphaFoldDB" id="A0A829R8J9"/>